<reference evidence="1 2" key="1">
    <citation type="submission" date="2021-01" db="EMBL/GenBank/DDBJ databases">
        <title>Whole genome shotgun sequence of Microbispora corallina NBRC 16416.</title>
        <authorList>
            <person name="Komaki H."/>
            <person name="Tamura T."/>
        </authorList>
    </citation>
    <scope>NUCLEOTIDE SEQUENCE [LARGE SCALE GENOMIC DNA]</scope>
    <source>
        <strain evidence="1 2">NBRC 16416</strain>
    </source>
</reference>
<dbReference type="EMBL" id="BOOC01000040">
    <property type="protein sequence ID" value="GIH43506.1"/>
    <property type="molecule type" value="Genomic_DNA"/>
</dbReference>
<proteinExistence type="predicted"/>
<keyword evidence="2" id="KW-1185">Reference proteome</keyword>
<sequence length="332" mass="37940">MRLIMDNNVWAAIARTGSKTALERWSAARGWKVCTPPATLLEMLRDSNLERLTANVSALTSKQWVRLRTEADMECAEMVAEAKRVRPRWVRQIPLPGEPAALRTFWTHQIWRAVARNPARYVAQRQSMMESSERLEQAVYQGLKANRDSRITQNFHAGPLKGMVATPTDEAPDDYVLGWEERQPVEPWRVESRDVYRMGLTTALISKVGAGDTTLADWIHPYLWPERVTRDWADFTRFWLFDVDSANMPRNWIRWAIATAQIMGRIKQSDLRDGQLAAYLIDCDVFLTEDRRFANALEMVRASCPAAMADIRRIAFATSDAAIVDIIESALT</sequence>
<organism evidence="1 2">
    <name type="scientific">Microbispora corallina</name>
    <dbReference type="NCBI Taxonomy" id="83302"/>
    <lineage>
        <taxon>Bacteria</taxon>
        <taxon>Bacillati</taxon>
        <taxon>Actinomycetota</taxon>
        <taxon>Actinomycetes</taxon>
        <taxon>Streptosporangiales</taxon>
        <taxon>Streptosporangiaceae</taxon>
        <taxon>Microbispora</taxon>
    </lineage>
</organism>
<gene>
    <name evidence="1" type="ORF">Mco01_65060</name>
</gene>
<evidence type="ECO:0000313" key="2">
    <source>
        <dbReference type="Proteomes" id="UP000603904"/>
    </source>
</evidence>
<protein>
    <recommendedName>
        <fullName evidence="3">DUF4935 domain-containing protein</fullName>
    </recommendedName>
</protein>
<evidence type="ECO:0000313" key="1">
    <source>
        <dbReference type="EMBL" id="GIH43506.1"/>
    </source>
</evidence>
<accession>A0ABQ4G901</accession>
<name>A0ABQ4G901_9ACTN</name>
<dbReference type="Proteomes" id="UP000603904">
    <property type="component" value="Unassembled WGS sequence"/>
</dbReference>
<evidence type="ECO:0008006" key="3">
    <source>
        <dbReference type="Google" id="ProtNLM"/>
    </source>
</evidence>
<dbReference type="RefSeq" id="WP_204060606.1">
    <property type="nucleotide sequence ID" value="NZ_BAAAGP010000023.1"/>
</dbReference>
<comment type="caution">
    <text evidence="1">The sequence shown here is derived from an EMBL/GenBank/DDBJ whole genome shotgun (WGS) entry which is preliminary data.</text>
</comment>